<dbReference type="EMBL" id="BDIP01004730">
    <property type="protein sequence ID" value="GIQ89141.1"/>
    <property type="molecule type" value="Genomic_DNA"/>
</dbReference>
<keyword evidence="1" id="KW-1133">Transmembrane helix</keyword>
<gene>
    <name evidence="2" type="ORF">KIPB_011544</name>
</gene>
<protein>
    <submittedName>
        <fullName evidence="2">Uncharacterized protein</fullName>
    </submittedName>
</protein>
<evidence type="ECO:0000313" key="2">
    <source>
        <dbReference type="EMBL" id="GIQ89141.1"/>
    </source>
</evidence>
<feature type="non-terminal residue" evidence="2">
    <location>
        <position position="1"/>
    </location>
</feature>
<sequence length="219" mass="23391">MSPGPSHGRQRLSRHKYSNALPKACEECDPYTYPYTHPRHPPGGHMGSGCGGRVPSGQHPRPVCLNIPASQAVCLSYLVCILVSFASRVQKIVSGTHDISVQSAVVYTVTDVVCIAGCLMQWALVGRYRRGEPLPCLSLPGVVTLDGSPDANPTDTNPTDLAPSSASAPDVVCPCANVHLLGLWISVLVCLFLVLDLTVSFFLVPQVYIFGEMSATVTM</sequence>
<comment type="caution">
    <text evidence="2">The sequence shown here is derived from an EMBL/GenBank/DDBJ whole genome shotgun (WGS) entry which is preliminary data.</text>
</comment>
<evidence type="ECO:0000256" key="1">
    <source>
        <dbReference type="SAM" id="Phobius"/>
    </source>
</evidence>
<dbReference type="AlphaFoldDB" id="A0A9K3GNU7"/>
<organism evidence="2 3">
    <name type="scientific">Kipferlia bialata</name>
    <dbReference type="NCBI Taxonomy" id="797122"/>
    <lineage>
        <taxon>Eukaryota</taxon>
        <taxon>Metamonada</taxon>
        <taxon>Carpediemonas-like organisms</taxon>
        <taxon>Kipferlia</taxon>
    </lineage>
</organism>
<evidence type="ECO:0000313" key="3">
    <source>
        <dbReference type="Proteomes" id="UP000265618"/>
    </source>
</evidence>
<proteinExistence type="predicted"/>
<keyword evidence="3" id="KW-1185">Reference proteome</keyword>
<accession>A0A9K3GNU7</accession>
<feature type="transmembrane region" description="Helical" evidence="1">
    <location>
        <begin position="181"/>
        <end position="204"/>
    </location>
</feature>
<keyword evidence="1" id="KW-0812">Transmembrane</keyword>
<reference evidence="2 3" key="1">
    <citation type="journal article" date="2018" name="PLoS ONE">
        <title>The draft genome of Kipferlia bialata reveals reductive genome evolution in fornicate parasites.</title>
        <authorList>
            <person name="Tanifuji G."/>
            <person name="Takabayashi S."/>
            <person name="Kume K."/>
            <person name="Takagi M."/>
            <person name="Nakayama T."/>
            <person name="Kamikawa R."/>
            <person name="Inagaki Y."/>
            <person name="Hashimoto T."/>
        </authorList>
    </citation>
    <scope>NUCLEOTIDE SEQUENCE [LARGE SCALE GENOMIC DNA]</scope>
    <source>
        <strain evidence="2">NY0173</strain>
    </source>
</reference>
<name>A0A9K3GNU7_9EUKA</name>
<keyword evidence="1" id="KW-0472">Membrane</keyword>
<dbReference type="Proteomes" id="UP000265618">
    <property type="component" value="Unassembled WGS sequence"/>
</dbReference>